<protein>
    <recommendedName>
        <fullName evidence="2">histidine kinase</fullName>
        <ecNumber evidence="2">2.7.13.3</ecNumber>
    </recommendedName>
</protein>
<evidence type="ECO:0000313" key="10">
    <source>
        <dbReference type="Proteomes" id="UP000310249"/>
    </source>
</evidence>
<dbReference type="InterPro" id="IPR035965">
    <property type="entry name" value="PAS-like_dom_sf"/>
</dbReference>
<evidence type="ECO:0000256" key="1">
    <source>
        <dbReference type="ARBA" id="ARBA00000085"/>
    </source>
</evidence>
<dbReference type="PROSITE" id="PS50005">
    <property type="entry name" value="TPR"/>
    <property type="match status" value="3"/>
</dbReference>
<feature type="repeat" description="TPR" evidence="4">
    <location>
        <begin position="274"/>
        <end position="307"/>
    </location>
</feature>
<dbReference type="Gene3D" id="1.10.287.130">
    <property type="match status" value="1"/>
</dbReference>
<evidence type="ECO:0000256" key="3">
    <source>
        <dbReference type="ARBA" id="ARBA00022553"/>
    </source>
</evidence>
<evidence type="ECO:0000256" key="4">
    <source>
        <dbReference type="PROSITE-ProRule" id="PRU00339"/>
    </source>
</evidence>
<evidence type="ECO:0000256" key="5">
    <source>
        <dbReference type="SAM" id="Coils"/>
    </source>
</evidence>
<dbReference type="Pfam" id="PF02518">
    <property type="entry name" value="HATPase_c"/>
    <property type="match status" value="1"/>
</dbReference>
<dbReference type="Proteomes" id="UP000310249">
    <property type="component" value="Unassembled WGS sequence"/>
</dbReference>
<dbReference type="EC" id="2.7.13.3" evidence="2"/>
<dbReference type="SMART" id="SM00028">
    <property type="entry name" value="TPR"/>
    <property type="match status" value="7"/>
</dbReference>
<feature type="repeat" description="TPR" evidence="4">
    <location>
        <begin position="234"/>
        <end position="267"/>
    </location>
</feature>
<keyword evidence="3" id="KW-0597">Phosphoprotein</keyword>
<dbReference type="EMBL" id="PNCI01000024">
    <property type="protein sequence ID" value="TMP28547.1"/>
    <property type="molecule type" value="Genomic_DNA"/>
</dbReference>
<dbReference type="PROSITE" id="PS50113">
    <property type="entry name" value="PAC"/>
    <property type="match status" value="1"/>
</dbReference>
<dbReference type="InterPro" id="IPR000014">
    <property type="entry name" value="PAS"/>
</dbReference>
<dbReference type="SUPFAM" id="SSF47384">
    <property type="entry name" value="Homodimeric domain of signal transducing histidine kinase"/>
    <property type="match status" value="1"/>
</dbReference>
<dbReference type="SMART" id="SM00086">
    <property type="entry name" value="PAC"/>
    <property type="match status" value="1"/>
</dbReference>
<comment type="catalytic activity">
    <reaction evidence="1">
        <text>ATP + protein L-histidine = ADP + protein N-phospho-L-histidine.</text>
        <dbReference type="EC" id="2.7.13.3"/>
    </reaction>
</comment>
<dbReference type="InterPro" id="IPR036097">
    <property type="entry name" value="HisK_dim/P_sf"/>
</dbReference>
<feature type="domain" description="PAC" evidence="8">
    <location>
        <begin position="588"/>
        <end position="641"/>
    </location>
</feature>
<feature type="domain" description="Histidine kinase" evidence="7">
    <location>
        <begin position="686"/>
        <end position="915"/>
    </location>
</feature>
<dbReference type="InterPro" id="IPR005467">
    <property type="entry name" value="His_kinase_dom"/>
</dbReference>
<evidence type="ECO:0000313" key="9">
    <source>
        <dbReference type="EMBL" id="TMP28547.1"/>
    </source>
</evidence>
<keyword evidence="5" id="KW-0175">Coiled coil</keyword>
<dbReference type="Gene3D" id="1.25.40.10">
    <property type="entry name" value="Tetratricopeptide repeat domain"/>
    <property type="match status" value="2"/>
</dbReference>
<dbReference type="PROSITE" id="PS50109">
    <property type="entry name" value="HIS_KIN"/>
    <property type="match status" value="1"/>
</dbReference>
<dbReference type="SUPFAM" id="SSF55785">
    <property type="entry name" value="PYP-like sensor domain (PAS domain)"/>
    <property type="match status" value="1"/>
</dbReference>
<dbReference type="InterPro" id="IPR011990">
    <property type="entry name" value="TPR-like_helical_dom_sf"/>
</dbReference>
<dbReference type="InterPro" id="IPR001610">
    <property type="entry name" value="PAC"/>
</dbReference>
<dbReference type="CDD" id="cd00082">
    <property type="entry name" value="HisKA"/>
    <property type="match status" value="1"/>
</dbReference>
<keyword evidence="6" id="KW-0732">Signal</keyword>
<dbReference type="OrthoDB" id="6276793at2"/>
<accession>A0A5S3WNK8</accession>
<dbReference type="InterPro" id="IPR003594">
    <property type="entry name" value="HATPase_dom"/>
</dbReference>
<feature type="coiled-coil region" evidence="5">
    <location>
        <begin position="632"/>
        <end position="677"/>
    </location>
</feature>
<proteinExistence type="predicted"/>
<feature type="signal peptide" evidence="6">
    <location>
        <begin position="1"/>
        <end position="19"/>
    </location>
</feature>
<dbReference type="AlphaFoldDB" id="A0A5S3WNK8"/>
<feature type="chain" id="PRO_5024404992" description="histidine kinase" evidence="6">
    <location>
        <begin position="20"/>
        <end position="918"/>
    </location>
</feature>
<dbReference type="RefSeq" id="WP_138552392.1">
    <property type="nucleotide sequence ID" value="NZ_PNCH01000036.1"/>
</dbReference>
<dbReference type="Pfam" id="PF13424">
    <property type="entry name" value="TPR_12"/>
    <property type="match status" value="2"/>
</dbReference>
<evidence type="ECO:0000256" key="2">
    <source>
        <dbReference type="ARBA" id="ARBA00012438"/>
    </source>
</evidence>
<dbReference type="PROSITE" id="PS51257">
    <property type="entry name" value="PROKAR_LIPOPROTEIN"/>
    <property type="match status" value="1"/>
</dbReference>
<dbReference type="InterPro" id="IPR013655">
    <property type="entry name" value="PAS_fold_3"/>
</dbReference>
<comment type="caution">
    <text evidence="9">The sequence shown here is derived from an EMBL/GenBank/DDBJ whole genome shotgun (WGS) entry which is preliminary data.</text>
</comment>
<dbReference type="InterPro" id="IPR003661">
    <property type="entry name" value="HisK_dim/P_dom"/>
</dbReference>
<dbReference type="InterPro" id="IPR019734">
    <property type="entry name" value="TPR_rpt"/>
</dbReference>
<dbReference type="PRINTS" id="PR00344">
    <property type="entry name" value="BCTRLSENSOR"/>
</dbReference>
<dbReference type="PANTHER" id="PTHR10098">
    <property type="entry name" value="RAPSYN-RELATED"/>
    <property type="match status" value="1"/>
</dbReference>
<keyword evidence="4" id="KW-0802">TPR repeat</keyword>
<name>A0A5S3WNK8_9GAMM</name>
<dbReference type="CDD" id="cd00130">
    <property type="entry name" value="PAS"/>
    <property type="match status" value="1"/>
</dbReference>
<reference evidence="9 10" key="1">
    <citation type="submission" date="2018-01" db="EMBL/GenBank/DDBJ databases">
        <authorList>
            <person name="Paulsen S."/>
            <person name="Gram L.K."/>
        </authorList>
    </citation>
    <scope>NUCLEOTIDE SEQUENCE [LARGE SCALE GENOMIC DNA]</scope>
    <source>
        <strain evidence="9 10">S2676</strain>
    </source>
</reference>
<dbReference type="InterPro" id="IPR000700">
    <property type="entry name" value="PAS-assoc_C"/>
</dbReference>
<dbReference type="SUPFAM" id="SSF55874">
    <property type="entry name" value="ATPase domain of HSP90 chaperone/DNA topoisomerase II/histidine kinase"/>
    <property type="match status" value="1"/>
</dbReference>
<reference evidence="10" key="2">
    <citation type="submission" date="2019-06" db="EMBL/GenBank/DDBJ databases">
        <title>Co-occurence of chitin degradation, pigmentation and bioactivity in marine Pseudoalteromonas.</title>
        <authorList>
            <person name="Sonnenschein E.C."/>
            <person name="Bech P.K."/>
        </authorList>
    </citation>
    <scope>NUCLEOTIDE SEQUENCE [LARGE SCALE GENOMIC DNA]</scope>
    <source>
        <strain evidence="10">S2676</strain>
    </source>
</reference>
<evidence type="ECO:0000259" key="7">
    <source>
        <dbReference type="PROSITE" id="PS50109"/>
    </source>
</evidence>
<gene>
    <name evidence="9" type="ORF">CWB99_11580</name>
</gene>
<dbReference type="SUPFAM" id="SSF48452">
    <property type="entry name" value="TPR-like"/>
    <property type="match status" value="3"/>
</dbReference>
<dbReference type="Gene3D" id="3.30.565.10">
    <property type="entry name" value="Histidine kinase-like ATPase, C-terminal domain"/>
    <property type="match status" value="1"/>
</dbReference>
<organism evidence="9 10">
    <name type="scientific">Pseudoalteromonas rubra</name>
    <dbReference type="NCBI Taxonomy" id="43658"/>
    <lineage>
        <taxon>Bacteria</taxon>
        <taxon>Pseudomonadati</taxon>
        <taxon>Pseudomonadota</taxon>
        <taxon>Gammaproteobacteria</taxon>
        <taxon>Alteromonadales</taxon>
        <taxon>Pseudoalteromonadaceae</taxon>
        <taxon>Pseudoalteromonas</taxon>
    </lineage>
</organism>
<dbReference type="InterPro" id="IPR004358">
    <property type="entry name" value="Sig_transdc_His_kin-like_C"/>
</dbReference>
<dbReference type="Pfam" id="PF08447">
    <property type="entry name" value="PAS_3"/>
    <property type="match status" value="1"/>
</dbReference>
<dbReference type="CDD" id="cd00075">
    <property type="entry name" value="HATPase"/>
    <property type="match status" value="1"/>
</dbReference>
<evidence type="ECO:0000259" key="8">
    <source>
        <dbReference type="PROSITE" id="PS50113"/>
    </source>
</evidence>
<sequence length="918" mass="102591">MRNPLVFGVLILLSGACCAVPTVQEVHDAKGVTQLQLLNQYLAQQSSVDARAALELIELLSPNLPLEQNPALWQRLKLHKAQANEFIGHNEIALSLLNEVLAFARQHANTDLLRTALQMRAVMYLERSMYPQARLDAQTLLEKFPSQQPSKGLAEAHTIMAGVHHTSHEFASAFAQLLAALAVYEALEDKVGQVKIKGRIGSVYRATGDLDNALMYQLESLEGMRSFGSKKSLAITYNNTGIIYKDLGRYDKAIEMHKQSLALKSSIGYERGMVYSYNNLGESYRLRGNLEQASDYLNKALTLASKLNNRMLKGSTYLYLGRIAITQERLEDAYAILSKALDIYRARKSAGRTAEGLVELGRVVERLGQTDQAITYWTEALELARKAQKNIVLFSAYDHLSDLYARTGRFQNAYAMLTRLQKERGELFDLQSQQRIEMLVIQNQVNETRRDLKFVRQQAELTQATLNNKIANRNLLVISVVTGLLLAWFAYRRRIHKRELRLVTDAHQKIEEKEQKLSLALWGSGDVLWDWDLASGLITRENAESMAGLPQQSVNLGAKNFGDYVFSDDQVKLAGEIDALLNNVQDAFAISYRVRTSDNEWLWVHDKGKVVARDEHGKPTRLSGIQHDITLLKQQEADLLVLNSELEMLVKKRTQALESTLVELRETQTNLVEAEKMAALGAVVAGIAHEINTPLGTAIMASSNIEVRLHALGTTARSGSLTREVLFEGLDALKESVQLTQKALQRAGGLVEQFKKVAVKERFEQRGSCQLCELVSTAFNLACDSEQHRGVELILPEPTTLCTYIDALLQVLEILFTNTLQHGTTQQALVLKVSAIRNDEDAIQLCVEDNGQGVAAADRQKIFDPFYTTARHKGNVGLGLHIVYNLVTHVFKSEILYEKSSLGGAKFSFLLRGDEEPT</sequence>
<dbReference type="Gene3D" id="3.30.450.20">
    <property type="entry name" value="PAS domain"/>
    <property type="match status" value="1"/>
</dbReference>
<dbReference type="InterPro" id="IPR036890">
    <property type="entry name" value="HATPase_C_sf"/>
</dbReference>
<evidence type="ECO:0000256" key="6">
    <source>
        <dbReference type="SAM" id="SignalP"/>
    </source>
</evidence>
<dbReference type="SMART" id="SM00387">
    <property type="entry name" value="HATPase_c"/>
    <property type="match status" value="1"/>
</dbReference>
<feature type="repeat" description="TPR" evidence="4">
    <location>
        <begin position="354"/>
        <end position="387"/>
    </location>
</feature>
<dbReference type="GO" id="GO:0000155">
    <property type="term" value="F:phosphorelay sensor kinase activity"/>
    <property type="evidence" value="ECO:0007669"/>
    <property type="project" value="InterPro"/>
</dbReference>